<evidence type="ECO:0008006" key="5">
    <source>
        <dbReference type="Google" id="ProtNLM"/>
    </source>
</evidence>
<evidence type="ECO:0000313" key="4">
    <source>
        <dbReference type="Proteomes" id="UP000559256"/>
    </source>
</evidence>
<proteinExistence type="predicted"/>
<dbReference type="Proteomes" id="UP000559256">
    <property type="component" value="Unassembled WGS sequence"/>
</dbReference>
<gene>
    <name evidence="3" type="ORF">D9758_007000</name>
</gene>
<feature type="compositionally biased region" description="Basic and acidic residues" evidence="1">
    <location>
        <begin position="182"/>
        <end position="217"/>
    </location>
</feature>
<feature type="region of interest" description="Disordered" evidence="1">
    <location>
        <begin position="326"/>
        <end position="350"/>
    </location>
</feature>
<dbReference type="SUPFAM" id="SSF57850">
    <property type="entry name" value="RING/U-box"/>
    <property type="match status" value="1"/>
</dbReference>
<protein>
    <recommendedName>
        <fullName evidence="5">RING-type domain-containing protein</fullName>
    </recommendedName>
</protein>
<dbReference type="InterPro" id="IPR013083">
    <property type="entry name" value="Znf_RING/FYVE/PHD"/>
</dbReference>
<keyword evidence="2" id="KW-0732">Signal</keyword>
<feature type="region of interest" description="Disordered" evidence="1">
    <location>
        <begin position="151"/>
        <end position="217"/>
    </location>
</feature>
<evidence type="ECO:0000256" key="2">
    <source>
        <dbReference type="SAM" id="SignalP"/>
    </source>
</evidence>
<accession>A0A8H5GSY1</accession>
<comment type="caution">
    <text evidence="3">The sequence shown here is derived from an EMBL/GenBank/DDBJ whole genome shotgun (WGS) entry which is preliminary data.</text>
</comment>
<keyword evidence="4" id="KW-1185">Reference proteome</keyword>
<dbReference type="AlphaFoldDB" id="A0A8H5GSY1"/>
<organism evidence="3 4">
    <name type="scientific">Tetrapyrgos nigripes</name>
    <dbReference type="NCBI Taxonomy" id="182062"/>
    <lineage>
        <taxon>Eukaryota</taxon>
        <taxon>Fungi</taxon>
        <taxon>Dikarya</taxon>
        <taxon>Basidiomycota</taxon>
        <taxon>Agaricomycotina</taxon>
        <taxon>Agaricomycetes</taxon>
        <taxon>Agaricomycetidae</taxon>
        <taxon>Agaricales</taxon>
        <taxon>Marasmiineae</taxon>
        <taxon>Marasmiaceae</taxon>
        <taxon>Tetrapyrgos</taxon>
    </lineage>
</organism>
<name>A0A8H5GSY1_9AGAR</name>
<feature type="compositionally biased region" description="Low complexity" evidence="1">
    <location>
        <begin position="274"/>
        <end position="299"/>
    </location>
</feature>
<reference evidence="3 4" key="1">
    <citation type="journal article" date="2020" name="ISME J.">
        <title>Uncovering the hidden diversity of litter-decomposition mechanisms in mushroom-forming fungi.</title>
        <authorList>
            <person name="Floudas D."/>
            <person name="Bentzer J."/>
            <person name="Ahren D."/>
            <person name="Johansson T."/>
            <person name="Persson P."/>
            <person name="Tunlid A."/>
        </authorList>
    </citation>
    <scope>NUCLEOTIDE SEQUENCE [LARGE SCALE GENOMIC DNA]</scope>
    <source>
        <strain evidence="3 4">CBS 291.85</strain>
    </source>
</reference>
<feature type="chain" id="PRO_5034520362" description="RING-type domain-containing protein" evidence="2">
    <location>
        <begin position="30"/>
        <end position="376"/>
    </location>
</feature>
<dbReference type="Gene3D" id="3.30.40.10">
    <property type="entry name" value="Zinc/RING finger domain, C3HC4 (zinc finger)"/>
    <property type="match status" value="1"/>
</dbReference>
<feature type="region of interest" description="Disordered" evidence="1">
    <location>
        <begin position="274"/>
        <end position="302"/>
    </location>
</feature>
<feature type="compositionally biased region" description="Polar residues" evidence="1">
    <location>
        <begin position="333"/>
        <end position="346"/>
    </location>
</feature>
<feature type="signal peptide" evidence="2">
    <location>
        <begin position="1"/>
        <end position="29"/>
    </location>
</feature>
<sequence length="376" mass="40594">MPHALLAAPQINLLISIVIFLLRSFPLSSHPSLGNTSPHRIRAPLNPTSTPLISITPAQRKPPTSPSCALRLFFSPDRKPWSIFSLVASNTDTNDVICVPTRRGSVFPPTRLPCTMTHSQTSSATIALPDEECDIDLGAENPNSVLKEQIAQSSVATPDEDPEHSKEWKTSGIAVHTAIPPRPRDWHSNSYEERLKEEQERHRKEQQPKGKGRSGDERECGICFDPALNPRRTPCCKTLYCLEHITDWLTGPSAAGLCPSCETSCTIENGQVVLSSSSNSKPTSVVSSSNSTNPSTPTSQLAEATKTTMTLSPLSASVTAAVASLVSPTSPSESQSHTSPTTSRKSPASMGTYVETVHHPMTETLVDTGGIRLRDE</sequence>
<dbReference type="EMBL" id="JAACJM010000011">
    <property type="protein sequence ID" value="KAF5370397.1"/>
    <property type="molecule type" value="Genomic_DNA"/>
</dbReference>
<evidence type="ECO:0000256" key="1">
    <source>
        <dbReference type="SAM" id="MobiDB-lite"/>
    </source>
</evidence>
<evidence type="ECO:0000313" key="3">
    <source>
        <dbReference type="EMBL" id="KAF5370397.1"/>
    </source>
</evidence>
<dbReference type="OrthoDB" id="6270329at2759"/>